<dbReference type="SUPFAM" id="SSF116734">
    <property type="entry name" value="DNA methylase specificity domain"/>
    <property type="match status" value="2"/>
</dbReference>
<feature type="domain" description="Type I restriction modification DNA specificity" evidence="4">
    <location>
        <begin position="87"/>
        <end position="265"/>
    </location>
</feature>
<dbReference type="GO" id="GO:0009307">
    <property type="term" value="P:DNA restriction-modification system"/>
    <property type="evidence" value="ECO:0007669"/>
    <property type="project" value="UniProtKB-KW"/>
</dbReference>
<dbReference type="PANTHER" id="PTHR43140">
    <property type="entry name" value="TYPE-1 RESTRICTION ENZYME ECOKI SPECIFICITY PROTEIN"/>
    <property type="match status" value="1"/>
</dbReference>
<dbReference type="EMBL" id="SNRY01000556">
    <property type="protein sequence ID" value="KAA6339191.1"/>
    <property type="molecule type" value="Genomic_DNA"/>
</dbReference>
<proteinExistence type="inferred from homology"/>
<name>A0A5J4S1Q3_9ZZZZ</name>
<evidence type="ECO:0000256" key="3">
    <source>
        <dbReference type="ARBA" id="ARBA00023125"/>
    </source>
</evidence>
<dbReference type="InterPro" id="IPR000055">
    <property type="entry name" value="Restrct_endonuc_typeI_TRD"/>
</dbReference>
<evidence type="ECO:0000259" key="4">
    <source>
        <dbReference type="Pfam" id="PF01420"/>
    </source>
</evidence>
<reference evidence="5" key="1">
    <citation type="submission" date="2019-03" db="EMBL/GenBank/DDBJ databases">
        <title>Single cell metagenomics reveals metabolic interactions within the superorganism composed of flagellate Streblomastix strix and complex community of Bacteroidetes bacteria on its surface.</title>
        <authorList>
            <person name="Treitli S.C."/>
            <person name="Kolisko M."/>
            <person name="Husnik F."/>
            <person name="Keeling P."/>
            <person name="Hampl V."/>
        </authorList>
    </citation>
    <scope>NUCLEOTIDE SEQUENCE</scope>
    <source>
        <strain evidence="5">STM</strain>
    </source>
</reference>
<dbReference type="InterPro" id="IPR044946">
    <property type="entry name" value="Restrct_endonuc_typeI_TRD_sf"/>
</dbReference>
<dbReference type="Pfam" id="PF01420">
    <property type="entry name" value="Methylase_S"/>
    <property type="match status" value="2"/>
</dbReference>
<dbReference type="PANTHER" id="PTHR43140:SF1">
    <property type="entry name" value="TYPE I RESTRICTION ENZYME ECOKI SPECIFICITY SUBUNIT"/>
    <property type="match status" value="1"/>
</dbReference>
<gene>
    <name evidence="5" type="ORF">EZS27_012855</name>
</gene>
<dbReference type="CDD" id="cd17260">
    <property type="entry name" value="RMtype1_S_EcoEI-TRD1-CR1_like"/>
    <property type="match status" value="1"/>
</dbReference>
<keyword evidence="2" id="KW-0680">Restriction system</keyword>
<evidence type="ECO:0000256" key="1">
    <source>
        <dbReference type="ARBA" id="ARBA00010923"/>
    </source>
</evidence>
<dbReference type="InterPro" id="IPR051212">
    <property type="entry name" value="Type-I_RE_S_subunit"/>
</dbReference>
<feature type="domain" description="Type I restriction modification DNA specificity" evidence="4">
    <location>
        <begin position="328"/>
        <end position="497"/>
    </location>
</feature>
<accession>A0A5J4S1Q3</accession>
<keyword evidence="3" id="KW-0238">DNA-binding</keyword>
<dbReference type="CDD" id="cd17515">
    <property type="entry name" value="RMtype1_S_MjaORF132P_Sau1132ORF3780P-TRD1-CR1_like"/>
    <property type="match status" value="1"/>
</dbReference>
<dbReference type="GO" id="GO:0003677">
    <property type="term" value="F:DNA binding"/>
    <property type="evidence" value="ECO:0007669"/>
    <property type="project" value="UniProtKB-KW"/>
</dbReference>
<dbReference type="AlphaFoldDB" id="A0A5J4S1Q3"/>
<organism evidence="5">
    <name type="scientific">termite gut metagenome</name>
    <dbReference type="NCBI Taxonomy" id="433724"/>
    <lineage>
        <taxon>unclassified sequences</taxon>
        <taxon>metagenomes</taxon>
        <taxon>organismal metagenomes</taxon>
    </lineage>
</organism>
<evidence type="ECO:0000256" key="2">
    <source>
        <dbReference type="ARBA" id="ARBA00022747"/>
    </source>
</evidence>
<comment type="similarity">
    <text evidence="1">Belongs to the type-I restriction system S methylase family.</text>
</comment>
<dbReference type="Gene3D" id="3.90.220.20">
    <property type="entry name" value="DNA methylase specificity domains"/>
    <property type="match status" value="2"/>
</dbReference>
<evidence type="ECO:0000313" key="5">
    <source>
        <dbReference type="EMBL" id="KAA6339191.1"/>
    </source>
</evidence>
<comment type="caution">
    <text evidence="5">The sequence shown here is derived from an EMBL/GenBank/DDBJ whole genome shotgun (WGS) entry which is preliminary data.</text>
</comment>
<protein>
    <recommendedName>
        <fullName evidence="4">Type I restriction modification DNA specificity domain-containing protein</fullName>
    </recommendedName>
</protein>
<sequence>MNTKQLRQKILDLAIRGKLVLQDPNDEPASVLVEKIRVEKERLIKEKKIKRDKNESFISRGEDKFHYEQFADGTVKRIEDEIPFEIPDNWVWCRVKNIFEINPRNTIDDEVITSFIPMACISDGFSNNYTCQIRKWGDIKKGFTHFQEGDIGIAKITPCFENRKSVVFRALENGYGAGTTELHVLRSILKEISFQYALWFVKTQDFINEGIQSFSGAVGQQRISKEFIEETYFPLPPLSEQYRIVSEIERLFSLIDVVDENKLSLERFIKQTKSKVLDFAIQGKLVLQDPNDESASVLLEKIKNEQKKTGKKIEKIGDNSHYKPFEIPESWVWCKLEYIGNWASGSTPSRSNRKYYQNGTIPWLKTGDLNDNIIEETTEKITEIALKENSMRLNPIGTVLIAMYGATIGKLGLLNIEATTNQACCACIPHEIVSNRYLFYYLKSQKENLQEKAEGGTQPNISKDKIMKYPISIPPLEEQKRIVNQIETIFKTLDSIQNNL</sequence>